<dbReference type="Pfam" id="PF24623">
    <property type="entry name" value="Phage_zn_bind_8"/>
    <property type="match status" value="1"/>
</dbReference>
<comment type="caution">
    <text evidence="2">The sequence shown here is derived from an EMBL/GenBank/DDBJ whole genome shotgun (WGS) entry which is preliminary data.</text>
</comment>
<dbReference type="RefSeq" id="WP_121891674.1">
    <property type="nucleotide sequence ID" value="NZ_PENI01000015.1"/>
</dbReference>
<feature type="domain" description="DNA-binding phage zinc finger" evidence="1">
    <location>
        <begin position="176"/>
        <end position="235"/>
    </location>
</feature>
<reference evidence="2 3" key="1">
    <citation type="submission" date="2017-11" db="EMBL/GenBank/DDBJ databases">
        <title>Draft genome of actinobacteria isolated from guarana (Paullinia cupana (Mart.) Ducke.</title>
        <authorList>
            <person name="Siqueira K.A."/>
            <person name="Liotti R.G."/>
            <person name="Mendes T.A.O."/>
            <person name="Soares M.A."/>
        </authorList>
    </citation>
    <scope>NUCLEOTIDE SEQUENCE [LARGE SCALE GENOMIC DNA]</scope>
    <source>
        <strain evidence="2 3">193</strain>
    </source>
</reference>
<protein>
    <submittedName>
        <fullName evidence="2">Cell surface glycoprotein</fullName>
    </submittedName>
</protein>
<organism evidence="2 3">
    <name type="scientific">Streptomyces shenzhenensis</name>
    <dbReference type="NCBI Taxonomy" id="943815"/>
    <lineage>
        <taxon>Bacteria</taxon>
        <taxon>Bacillati</taxon>
        <taxon>Actinomycetota</taxon>
        <taxon>Actinomycetes</taxon>
        <taxon>Kitasatosporales</taxon>
        <taxon>Streptomycetaceae</taxon>
        <taxon>Streptomyces</taxon>
    </lineage>
</organism>
<accession>A0A3M0IA75</accession>
<name>A0A3M0IA75_9ACTN</name>
<dbReference type="OrthoDB" id="4295854at2"/>
<gene>
    <name evidence="2" type="ORF">CTZ28_23435</name>
</gene>
<dbReference type="AlphaFoldDB" id="A0A3M0IA75"/>
<dbReference type="EMBL" id="PENI01000015">
    <property type="protein sequence ID" value="RMB83673.1"/>
    <property type="molecule type" value="Genomic_DNA"/>
</dbReference>
<evidence type="ECO:0000313" key="2">
    <source>
        <dbReference type="EMBL" id="RMB83673.1"/>
    </source>
</evidence>
<evidence type="ECO:0000313" key="3">
    <source>
        <dbReference type="Proteomes" id="UP000270471"/>
    </source>
</evidence>
<dbReference type="Proteomes" id="UP000270471">
    <property type="component" value="Unassembled WGS sequence"/>
</dbReference>
<keyword evidence="3" id="KW-1185">Reference proteome</keyword>
<sequence>MTPREVAALLAYVVKLDPRLALDDQAAAADRLAQWCDLLSDVPATAHGWDAARTARDHIARSPYRIQPSDVSRPWHAHKANTMSRHVGTFEPTAHPEIDPDDDTGNAYVAALRRERLAVASGQRAPTTHRALTAGPAAAEVERRLAALGEYMPPTVAQALARYRPQRAERERLAREDAPDPLTVACTWCNAPEGEPCRRRAINPRNQQTRYRASSKPHPCRVEDATAAYLARRNRQEAHA</sequence>
<proteinExistence type="predicted"/>
<evidence type="ECO:0000259" key="1">
    <source>
        <dbReference type="Pfam" id="PF24623"/>
    </source>
</evidence>
<dbReference type="InterPro" id="IPR056911">
    <property type="entry name" value="Phage_Znf_bind_put"/>
</dbReference>